<feature type="region of interest" description="Disordered" evidence="1">
    <location>
        <begin position="306"/>
        <end position="353"/>
    </location>
</feature>
<name>A0A6C0CDV1_9ZZZZ</name>
<protein>
    <submittedName>
        <fullName evidence="2">Uncharacterized protein</fullName>
    </submittedName>
</protein>
<accession>A0A6C0CDV1</accession>
<dbReference type="EMBL" id="MN739396">
    <property type="protein sequence ID" value="QHT02631.1"/>
    <property type="molecule type" value="Genomic_DNA"/>
</dbReference>
<reference evidence="2" key="1">
    <citation type="journal article" date="2020" name="Nature">
        <title>Giant virus diversity and host interactions through global metagenomics.</title>
        <authorList>
            <person name="Schulz F."/>
            <person name="Roux S."/>
            <person name="Paez-Espino D."/>
            <person name="Jungbluth S."/>
            <person name="Walsh D.A."/>
            <person name="Denef V.J."/>
            <person name="McMahon K.D."/>
            <person name="Konstantinidis K.T."/>
            <person name="Eloe-Fadrosh E.A."/>
            <person name="Kyrpides N.C."/>
            <person name="Woyke T."/>
        </authorList>
    </citation>
    <scope>NUCLEOTIDE SEQUENCE</scope>
    <source>
        <strain evidence="2">GVMAG-M-3300020595-32</strain>
    </source>
</reference>
<organism evidence="2">
    <name type="scientific">viral metagenome</name>
    <dbReference type="NCBI Taxonomy" id="1070528"/>
    <lineage>
        <taxon>unclassified sequences</taxon>
        <taxon>metagenomes</taxon>
        <taxon>organismal metagenomes</taxon>
    </lineage>
</organism>
<sequence length="353" mass="40614">MTEPNLSIKLSSENFLGIFIKNTTLKKILRKKIDIDIGTGDEYTIEDQCVPYSLYLLASAISDKSSLYEDKSMGELTGLGESKFSKDATQVIQDIFPSVDIQGNKCNTIFKFKNIYSVQYNATGNPDLSLGIIYDIIIPFLRRYPNKQNIGTTNTDFIIIPFGFNIIGLKTKVNYGHQLLMVININYLYELKSIDFQVLTDNINNLVEFIDNLYEGLVTYDVWNSKLQGTFSQTVNKWLNPPKPVTELKKLPSWGPKQKLYNAEDIKLWEQQKILANEDTYHLTIDTLISDNTQFALASNDIVGSIKKRTKKDKKKKQSKKKQPKKKQSKKKQPKKKQPKKKQSKKKQSKRRF</sequence>
<evidence type="ECO:0000256" key="1">
    <source>
        <dbReference type="SAM" id="MobiDB-lite"/>
    </source>
</evidence>
<dbReference type="AlphaFoldDB" id="A0A6C0CDV1"/>
<evidence type="ECO:0000313" key="2">
    <source>
        <dbReference type="EMBL" id="QHT02631.1"/>
    </source>
</evidence>
<proteinExistence type="predicted"/>